<comment type="caution">
    <text evidence="3">The sequence shown here is derived from an EMBL/GenBank/DDBJ whole genome shotgun (WGS) entry which is preliminary data.</text>
</comment>
<keyword evidence="2" id="KW-0472">Membrane</keyword>
<organism evidence="3 4">
    <name type="scientific">Rubripirellula obstinata</name>
    <dbReference type="NCBI Taxonomy" id="406547"/>
    <lineage>
        <taxon>Bacteria</taxon>
        <taxon>Pseudomonadati</taxon>
        <taxon>Planctomycetota</taxon>
        <taxon>Planctomycetia</taxon>
        <taxon>Pirellulales</taxon>
        <taxon>Pirellulaceae</taxon>
        <taxon>Rubripirellula</taxon>
    </lineage>
</organism>
<sequence length="410" mass="44757">MYRRLAVCYAALTVLVLFGFPKAGIYLGNIPLTFSYVLVGIAAVFELVCLTRHPSRKLHTRYAWLGVLIGLLALLEIASFRIYGMRSVGAAVSVLVSTIAMPILAILMTHWVLRILGIEGLLRFLKWAMVPVFAFGFVSFLVYNATGTVLGIPFITTTGSDITTVATRHNLRGPVIKMFSTYNNGNILGINLLMWGPLVAIGSFRGSMAYRSLCVATLSRSVWAGLVLLELIKAMSERSYRRVFQAACGMVFLLAVVIVASYVIGRDPQSFLLDKDLGGRVTNLQNDLEVISSVRIGWDSESVPAAAWLAFGPAGVVLMAIVWLFPVLTGGNTKVQITARISMLVYLIVAVVEGAFILVPTQAIYWFIASLAMAAPEITLLEEPASETEEQQPERTDLDSVEPPQYAPSL</sequence>
<keyword evidence="2" id="KW-1133">Transmembrane helix</keyword>
<protein>
    <submittedName>
        <fullName evidence="3">Uncharacterized protein</fullName>
    </submittedName>
</protein>
<dbReference type="Proteomes" id="UP000322699">
    <property type="component" value="Unassembled WGS sequence"/>
</dbReference>
<feature type="transmembrane region" description="Helical" evidence="2">
    <location>
        <begin position="33"/>
        <end position="50"/>
    </location>
</feature>
<feature type="transmembrane region" description="Helical" evidence="2">
    <location>
        <begin position="90"/>
        <end position="112"/>
    </location>
</feature>
<dbReference type="AlphaFoldDB" id="A0A5B1CC92"/>
<gene>
    <name evidence="3" type="ORF">LF1_13210</name>
</gene>
<feature type="transmembrane region" description="Helical" evidence="2">
    <location>
        <begin position="337"/>
        <end position="357"/>
    </location>
</feature>
<feature type="region of interest" description="Disordered" evidence="1">
    <location>
        <begin position="383"/>
        <end position="410"/>
    </location>
</feature>
<keyword evidence="4" id="KW-1185">Reference proteome</keyword>
<feature type="transmembrane region" description="Helical" evidence="2">
    <location>
        <begin position="243"/>
        <end position="264"/>
    </location>
</feature>
<evidence type="ECO:0000256" key="2">
    <source>
        <dbReference type="SAM" id="Phobius"/>
    </source>
</evidence>
<evidence type="ECO:0000313" key="4">
    <source>
        <dbReference type="Proteomes" id="UP000322699"/>
    </source>
</evidence>
<dbReference type="OrthoDB" id="253898at2"/>
<evidence type="ECO:0000256" key="1">
    <source>
        <dbReference type="SAM" id="MobiDB-lite"/>
    </source>
</evidence>
<feature type="transmembrane region" description="Helical" evidence="2">
    <location>
        <begin position="305"/>
        <end position="325"/>
    </location>
</feature>
<name>A0A5B1CC92_9BACT</name>
<feature type="transmembrane region" description="Helical" evidence="2">
    <location>
        <begin position="62"/>
        <end position="84"/>
    </location>
</feature>
<dbReference type="EMBL" id="VRLW01000001">
    <property type="protein sequence ID" value="KAA1258798.1"/>
    <property type="molecule type" value="Genomic_DNA"/>
</dbReference>
<proteinExistence type="predicted"/>
<evidence type="ECO:0000313" key="3">
    <source>
        <dbReference type="EMBL" id="KAA1258798.1"/>
    </source>
</evidence>
<dbReference type="RefSeq" id="WP_068261341.1">
    <property type="nucleotide sequence ID" value="NZ_VRLW01000001.1"/>
</dbReference>
<accession>A0A5B1CC92</accession>
<reference evidence="3 4" key="1">
    <citation type="submission" date="2019-08" db="EMBL/GenBank/DDBJ databases">
        <title>Deep-cultivation of Planctomycetes and their phenomic and genomic characterization uncovers novel biology.</title>
        <authorList>
            <person name="Wiegand S."/>
            <person name="Jogler M."/>
            <person name="Boedeker C."/>
            <person name="Pinto D."/>
            <person name="Vollmers J."/>
            <person name="Rivas-Marin E."/>
            <person name="Kohn T."/>
            <person name="Peeters S.H."/>
            <person name="Heuer A."/>
            <person name="Rast P."/>
            <person name="Oberbeckmann S."/>
            <person name="Bunk B."/>
            <person name="Jeske O."/>
            <person name="Meyerdierks A."/>
            <person name="Storesund J.E."/>
            <person name="Kallscheuer N."/>
            <person name="Luecker S."/>
            <person name="Lage O.M."/>
            <person name="Pohl T."/>
            <person name="Merkel B.J."/>
            <person name="Hornburger P."/>
            <person name="Mueller R.-W."/>
            <person name="Bruemmer F."/>
            <person name="Labrenz M."/>
            <person name="Spormann A.M."/>
            <person name="Op Den Camp H."/>
            <person name="Overmann J."/>
            <person name="Amann R."/>
            <person name="Jetten M.S.M."/>
            <person name="Mascher T."/>
            <person name="Medema M.H."/>
            <person name="Devos D.P."/>
            <person name="Kaster A.-K."/>
            <person name="Ovreas L."/>
            <person name="Rohde M."/>
            <person name="Galperin M.Y."/>
            <person name="Jogler C."/>
        </authorList>
    </citation>
    <scope>NUCLEOTIDE SEQUENCE [LARGE SCALE GENOMIC DNA]</scope>
    <source>
        <strain evidence="3 4">LF1</strain>
    </source>
</reference>
<keyword evidence="2" id="KW-0812">Transmembrane</keyword>
<feature type="transmembrane region" description="Helical" evidence="2">
    <location>
        <begin position="187"/>
        <end position="204"/>
    </location>
</feature>